<feature type="transmembrane region" description="Helical" evidence="6">
    <location>
        <begin position="289"/>
        <end position="309"/>
    </location>
</feature>
<sequence length="376" mass="39928">MKEENHLVRFIAQGAKTLATPIIATVLGLILGALAIALMGLSPVKAYQALLKGALGSLNGIGETLVKATPLIFTGLSFGLAKKGGLINIGAEGQLYLGGLASVWVGFALKGLPVFIHLPLSILAGFLAGGIWGFIPGWLKVRFGASEIITTVMLNYVGIYLISYMVTGPLIEPPGNFPQTPPVAKTAELPVILSGTRLHLGFLIALLMVLGYYFFLWRTNIGYEIRVVGNNPQAAAYAGINASRDTMLVMFLAGGLAGLAGVGEILGIQHRLFQNFSPGYGYDGIAVSLLGYNSPVGILLAALLFGVLRSGGNMMQMVAKVPVAVVYIIQAFVIIFVAAEGMLRRWQKRRGLKAAQALDVKEVRGQDGQYLASRNN</sequence>
<keyword evidence="8" id="KW-1185">Reference proteome</keyword>
<keyword evidence="5 6" id="KW-0472">Membrane</keyword>
<dbReference type="CDD" id="cd06580">
    <property type="entry name" value="TM_PBP1_transp_TpRbsC_like"/>
    <property type="match status" value="1"/>
</dbReference>
<evidence type="ECO:0000256" key="1">
    <source>
        <dbReference type="ARBA" id="ARBA00004651"/>
    </source>
</evidence>
<evidence type="ECO:0000256" key="4">
    <source>
        <dbReference type="ARBA" id="ARBA00022989"/>
    </source>
</evidence>
<evidence type="ECO:0000313" key="8">
    <source>
        <dbReference type="Proteomes" id="UP000192569"/>
    </source>
</evidence>
<proteinExistence type="predicted"/>
<dbReference type="PANTHER" id="PTHR47089:SF1">
    <property type="entry name" value="GUANOSINE ABC TRANSPORTER PERMEASE PROTEIN NUPP"/>
    <property type="match status" value="1"/>
</dbReference>
<feature type="transmembrane region" description="Helical" evidence="6">
    <location>
        <begin position="198"/>
        <end position="216"/>
    </location>
</feature>
<feature type="transmembrane region" description="Helical" evidence="6">
    <location>
        <begin position="248"/>
        <end position="269"/>
    </location>
</feature>
<feature type="transmembrane region" description="Helical" evidence="6">
    <location>
        <begin position="147"/>
        <end position="166"/>
    </location>
</feature>
<dbReference type="GO" id="GO:0022857">
    <property type="term" value="F:transmembrane transporter activity"/>
    <property type="evidence" value="ECO:0007669"/>
    <property type="project" value="InterPro"/>
</dbReference>
<keyword evidence="4 6" id="KW-1133">Transmembrane helix</keyword>
<evidence type="ECO:0000256" key="6">
    <source>
        <dbReference type="SAM" id="Phobius"/>
    </source>
</evidence>
<feature type="transmembrane region" description="Helical" evidence="6">
    <location>
        <begin position="321"/>
        <end position="339"/>
    </location>
</feature>
<dbReference type="Pfam" id="PF02653">
    <property type="entry name" value="BPD_transp_2"/>
    <property type="match status" value="1"/>
</dbReference>
<evidence type="ECO:0000256" key="2">
    <source>
        <dbReference type="ARBA" id="ARBA00022475"/>
    </source>
</evidence>
<dbReference type="STRING" id="698762.SAMN00808754_0559"/>
<name>A0A1W1VFM3_9FIRM</name>
<dbReference type="InterPro" id="IPR001851">
    <property type="entry name" value="ABC_transp_permease"/>
</dbReference>
<accession>A0A1W1VFM3</accession>
<feature type="transmembrane region" description="Helical" evidence="6">
    <location>
        <begin position="93"/>
        <end position="109"/>
    </location>
</feature>
<keyword evidence="7" id="KW-0813">Transport</keyword>
<gene>
    <name evidence="7" type="ORF">SAMN00808754_0559</name>
</gene>
<evidence type="ECO:0000313" key="7">
    <source>
        <dbReference type="EMBL" id="SMB92020.1"/>
    </source>
</evidence>
<reference evidence="7 8" key="1">
    <citation type="submission" date="2017-04" db="EMBL/GenBank/DDBJ databases">
        <authorList>
            <person name="Afonso C.L."/>
            <person name="Miller P.J."/>
            <person name="Scott M.A."/>
            <person name="Spackman E."/>
            <person name="Goraichik I."/>
            <person name="Dimitrov K.M."/>
            <person name="Suarez D.L."/>
            <person name="Swayne D.E."/>
        </authorList>
    </citation>
    <scope>NUCLEOTIDE SEQUENCE [LARGE SCALE GENOMIC DNA]</scope>
    <source>
        <strain evidence="7 8">ToBE</strain>
    </source>
</reference>
<organism evidence="7 8">
    <name type="scientific">Thermanaeromonas toyohensis ToBE</name>
    <dbReference type="NCBI Taxonomy" id="698762"/>
    <lineage>
        <taxon>Bacteria</taxon>
        <taxon>Bacillati</taxon>
        <taxon>Bacillota</taxon>
        <taxon>Clostridia</taxon>
        <taxon>Neomoorellales</taxon>
        <taxon>Neomoorellaceae</taxon>
        <taxon>Thermanaeromonas</taxon>
    </lineage>
</organism>
<keyword evidence="2" id="KW-1003">Cell membrane</keyword>
<feature type="transmembrane region" description="Helical" evidence="6">
    <location>
        <begin position="21"/>
        <end position="44"/>
    </location>
</feature>
<feature type="transmembrane region" description="Helical" evidence="6">
    <location>
        <begin position="64"/>
        <end position="81"/>
    </location>
</feature>
<evidence type="ECO:0000256" key="5">
    <source>
        <dbReference type="ARBA" id="ARBA00023136"/>
    </source>
</evidence>
<feature type="transmembrane region" description="Helical" evidence="6">
    <location>
        <begin position="115"/>
        <end position="135"/>
    </location>
</feature>
<dbReference type="OrthoDB" id="45037at2"/>
<protein>
    <submittedName>
        <fullName evidence="7">Simple sugar transport system permease protein</fullName>
    </submittedName>
</protein>
<evidence type="ECO:0000256" key="3">
    <source>
        <dbReference type="ARBA" id="ARBA00022692"/>
    </source>
</evidence>
<dbReference type="RefSeq" id="WP_084663832.1">
    <property type="nucleotide sequence ID" value="NZ_LT838272.1"/>
</dbReference>
<dbReference type="Proteomes" id="UP000192569">
    <property type="component" value="Chromosome I"/>
</dbReference>
<dbReference type="GO" id="GO:0005886">
    <property type="term" value="C:plasma membrane"/>
    <property type="evidence" value="ECO:0007669"/>
    <property type="project" value="UniProtKB-SubCell"/>
</dbReference>
<comment type="subcellular location">
    <subcellularLocation>
        <location evidence="1">Cell membrane</location>
        <topology evidence="1">Multi-pass membrane protein</topology>
    </subcellularLocation>
</comment>
<keyword evidence="7" id="KW-0762">Sugar transport</keyword>
<dbReference type="PANTHER" id="PTHR47089">
    <property type="entry name" value="ABC TRANSPORTER, PERMEASE PROTEIN"/>
    <property type="match status" value="1"/>
</dbReference>
<dbReference type="AlphaFoldDB" id="A0A1W1VFM3"/>
<dbReference type="EMBL" id="LT838272">
    <property type="protein sequence ID" value="SMB92020.1"/>
    <property type="molecule type" value="Genomic_DNA"/>
</dbReference>
<keyword evidence="3 6" id="KW-0812">Transmembrane</keyword>